<proteinExistence type="predicted"/>
<dbReference type="EMBL" id="JAUEPH010000005">
    <property type="protein sequence ID" value="MDN3205094.1"/>
    <property type="molecule type" value="Genomic_DNA"/>
</dbReference>
<name>A0ABT7YFW2_9BACT</name>
<dbReference type="PANTHER" id="PTHR10569:SF2">
    <property type="entry name" value="GLYCOGEN DEBRANCHING ENZYME"/>
    <property type="match status" value="1"/>
</dbReference>
<evidence type="ECO:0000259" key="2">
    <source>
        <dbReference type="Pfam" id="PF12439"/>
    </source>
</evidence>
<evidence type="ECO:0000313" key="4">
    <source>
        <dbReference type="Proteomes" id="UP001171916"/>
    </source>
</evidence>
<gene>
    <name evidence="3" type="ORF">QVH07_13100</name>
</gene>
<dbReference type="Proteomes" id="UP001171916">
    <property type="component" value="Unassembled WGS sequence"/>
</dbReference>
<sequence length="639" mass="73250">MSFIHFDKTQLINLNYSLDREIIRTNRSGTYTSTTIIGCNTRKYHGLLVVPQPHIDTQNHVFLSTVHETVIQHGASFNLGINKYPGNYSPRGHKYIKDFDSEPIPRLTYRVGGVVLQKEIILDTNRDRVMIRYTLLDAHSPTKLRISPFLAFRSFHALSKENTDVNKDYEVVPNGAKFRLYDVYDPLYLQTSKKSEFVSKPEWYNNIEYIQERERGYDYQEDLLVPGYFEFPIKKGESVIFSAGLTEADPKTRQRAFDKEIARRTPRNNFENCLRNSAAQFLRNRDGGTRIIAGYPWFGWWGRDTFVAAPGLTLTNGDKDVFIDIMDTMSRDLQGAIFPNVGSGVMTNMNSIDAPLWYFWSLQQYIEFTGDSKTIKSRYLEKMKGIIDGFREGTDFNIHMLDNGLIWGGQEGIALTWMDAVTPDGPVTPRIGCPVEIQALWYNALRFYHELTGEDEILALAEKAKESFIREFWSEEKEYLADVVDGDEKDWAVRPNMVLATSLPYSMLDEEKSDMVLEIVKSKLLTTRGLRSLSPDDHAYKGYYFGDQISRDNAYHNGTVWIWPLGHFVDGYLKLHGKSGLNFVEKILAGFDGVMTQYGVGTVAEIFDGDPPHRPKGSISQAWSVAELLRMMHLVKKYK</sequence>
<protein>
    <submittedName>
        <fullName evidence="3">Amylo-alpha-1,6-glucosidase</fullName>
    </submittedName>
</protein>
<accession>A0ABT7YFW2</accession>
<dbReference type="InterPro" id="IPR012341">
    <property type="entry name" value="6hp_glycosidase-like_sf"/>
</dbReference>
<feature type="domain" description="Glycogen debranching enzyme C-terminal" evidence="1">
    <location>
        <begin position="278"/>
        <end position="630"/>
    </location>
</feature>
<dbReference type="InterPro" id="IPR006451">
    <property type="entry name" value="Glycogen_debranch_arc"/>
</dbReference>
<dbReference type="Pfam" id="PF12439">
    <property type="entry name" value="GDE_N"/>
    <property type="match status" value="1"/>
</dbReference>
<dbReference type="Pfam" id="PF06202">
    <property type="entry name" value="GDE_C"/>
    <property type="match status" value="1"/>
</dbReference>
<feature type="domain" description="Glycogen debranching enzyme bacterial and archaeal type N-terminal" evidence="2">
    <location>
        <begin position="20"/>
        <end position="239"/>
    </location>
</feature>
<reference evidence="3" key="1">
    <citation type="submission" date="2023-06" db="EMBL/GenBank/DDBJ databases">
        <title>Robiginitalea aurantiacus sp. nov. and Algoriphagus sediminis sp. nov., isolated from coastal sediment.</title>
        <authorList>
            <person name="Zhou Z.Y."/>
            <person name="An J."/>
            <person name="Jia Y.W."/>
            <person name="Du Z.J."/>
        </authorList>
    </citation>
    <scope>NUCLEOTIDE SEQUENCE</scope>
    <source>
        <strain evidence="3">C2-7</strain>
    </source>
</reference>
<comment type="caution">
    <text evidence="3">The sequence shown here is derived from an EMBL/GenBank/DDBJ whole genome shotgun (WGS) entry which is preliminary data.</text>
</comment>
<evidence type="ECO:0000259" key="1">
    <source>
        <dbReference type="Pfam" id="PF06202"/>
    </source>
</evidence>
<dbReference type="NCBIfam" id="TIGR01561">
    <property type="entry name" value="gde_arch"/>
    <property type="match status" value="1"/>
</dbReference>
<evidence type="ECO:0000313" key="3">
    <source>
        <dbReference type="EMBL" id="MDN3205094.1"/>
    </source>
</evidence>
<dbReference type="PANTHER" id="PTHR10569">
    <property type="entry name" value="GLYCOGEN DEBRANCHING ENZYME"/>
    <property type="match status" value="1"/>
</dbReference>
<dbReference type="Gene3D" id="1.50.10.10">
    <property type="match status" value="1"/>
</dbReference>
<dbReference type="InterPro" id="IPR010401">
    <property type="entry name" value="AGL/Gdb1"/>
</dbReference>
<dbReference type="RefSeq" id="WP_290001018.1">
    <property type="nucleotide sequence ID" value="NZ_JAUEPH010000005.1"/>
</dbReference>
<keyword evidence="4" id="KW-1185">Reference proteome</keyword>
<dbReference type="InterPro" id="IPR024742">
    <property type="entry name" value="Glycogen_debranch_N"/>
</dbReference>
<dbReference type="InterPro" id="IPR032790">
    <property type="entry name" value="GDE_C"/>
</dbReference>
<dbReference type="InterPro" id="IPR008928">
    <property type="entry name" value="6-hairpin_glycosidase_sf"/>
</dbReference>
<organism evidence="3 4">
    <name type="scientific">Algoriphagus sediminis</name>
    <dbReference type="NCBI Taxonomy" id="3057113"/>
    <lineage>
        <taxon>Bacteria</taxon>
        <taxon>Pseudomonadati</taxon>
        <taxon>Bacteroidota</taxon>
        <taxon>Cytophagia</taxon>
        <taxon>Cytophagales</taxon>
        <taxon>Cyclobacteriaceae</taxon>
        <taxon>Algoriphagus</taxon>
    </lineage>
</organism>
<dbReference type="SUPFAM" id="SSF48208">
    <property type="entry name" value="Six-hairpin glycosidases"/>
    <property type="match status" value="1"/>
</dbReference>